<feature type="transmembrane region" description="Helical" evidence="5">
    <location>
        <begin position="222"/>
        <end position="240"/>
    </location>
</feature>
<dbReference type="InterPro" id="IPR007016">
    <property type="entry name" value="O-antigen_ligase-rel_domated"/>
</dbReference>
<keyword evidence="2 5" id="KW-0812">Transmembrane</keyword>
<comment type="subcellular location">
    <subcellularLocation>
        <location evidence="1">Membrane</location>
        <topology evidence="1">Multi-pass membrane protein</topology>
    </subcellularLocation>
</comment>
<feature type="transmembrane region" description="Helical" evidence="5">
    <location>
        <begin position="56"/>
        <end position="78"/>
    </location>
</feature>
<dbReference type="InterPro" id="IPR051533">
    <property type="entry name" value="WaaL-like"/>
</dbReference>
<keyword evidence="4 5" id="KW-0472">Membrane</keyword>
<gene>
    <name evidence="7" type="ORF">FYJ58_11480</name>
</gene>
<dbReference type="PANTHER" id="PTHR37422:SF13">
    <property type="entry name" value="LIPOPOLYSACCHARIDE BIOSYNTHESIS PROTEIN PA4999-RELATED"/>
    <property type="match status" value="1"/>
</dbReference>
<feature type="transmembrane region" description="Helical" evidence="5">
    <location>
        <begin position="18"/>
        <end position="36"/>
    </location>
</feature>
<evidence type="ECO:0000256" key="3">
    <source>
        <dbReference type="ARBA" id="ARBA00022989"/>
    </source>
</evidence>
<evidence type="ECO:0000256" key="5">
    <source>
        <dbReference type="SAM" id="Phobius"/>
    </source>
</evidence>
<evidence type="ECO:0000256" key="1">
    <source>
        <dbReference type="ARBA" id="ARBA00004141"/>
    </source>
</evidence>
<keyword evidence="8" id="KW-1185">Reference proteome</keyword>
<keyword evidence="3 5" id="KW-1133">Transmembrane helix</keyword>
<feature type="transmembrane region" description="Helical" evidence="5">
    <location>
        <begin position="133"/>
        <end position="150"/>
    </location>
</feature>
<evidence type="ECO:0000256" key="2">
    <source>
        <dbReference type="ARBA" id="ARBA00022692"/>
    </source>
</evidence>
<name>A0A6L5Y298_9FIRM</name>
<evidence type="ECO:0000259" key="6">
    <source>
        <dbReference type="Pfam" id="PF04932"/>
    </source>
</evidence>
<feature type="transmembrane region" description="Helical" evidence="5">
    <location>
        <begin position="294"/>
        <end position="312"/>
    </location>
</feature>
<evidence type="ECO:0000313" key="7">
    <source>
        <dbReference type="EMBL" id="MSS64488.1"/>
    </source>
</evidence>
<evidence type="ECO:0000313" key="8">
    <source>
        <dbReference type="Proteomes" id="UP000482209"/>
    </source>
</evidence>
<feature type="domain" description="O-antigen ligase-related" evidence="6">
    <location>
        <begin position="455"/>
        <end position="533"/>
    </location>
</feature>
<feature type="transmembrane region" description="Helical" evidence="5">
    <location>
        <begin position="582"/>
        <end position="601"/>
    </location>
</feature>
<dbReference type="Proteomes" id="UP000482209">
    <property type="component" value="Unassembled WGS sequence"/>
</dbReference>
<proteinExistence type="predicted"/>
<feature type="transmembrane region" description="Helical" evidence="5">
    <location>
        <begin position="162"/>
        <end position="184"/>
    </location>
</feature>
<dbReference type="Pfam" id="PF04932">
    <property type="entry name" value="Wzy_C"/>
    <property type="match status" value="1"/>
</dbReference>
<feature type="transmembrane region" description="Helical" evidence="5">
    <location>
        <begin position="526"/>
        <end position="548"/>
    </location>
</feature>
<dbReference type="AlphaFoldDB" id="A0A6L5Y298"/>
<sequence length="607" mass="69105">MSYNKKRQKYKSASQKNYFLFPLILIPFIPLIMYYHEYNNHLSEFPWSGSETSADIFLYWKMVVFTTIGVVMACILIYKISSDKKFQKNCLSVKTNTIWIPLLIYGILSILSTVFSEYSYFGYHGMTEQMESLWVLLSYCILAYYTYLFVQTEQDVKTIIKWLLIGAGILCLIGMFQAFSLDFYRSSLGRSLYLPSELSKSDSIQFTFPDGQVYTSLYNPNYVGVYASLFIPLLIILILFNKNRKSLFAYIPLSITVIICLFGSKSKTGLIAIIVSLLFMLLLFRKTIFKYWKLFGGILAVLCVSFFAYNAITDNQLITSIQFALQNVKNAEKPLNQIQTNDDNVMIEYNHQKLYFSFNPNGENIASQLVLKDENGKTISSTLKDDTVGLQVTDERFATFSVSVMNSDNTLYFNINIDGQDWYFTNQLGDNTYYYLSNTGKTCKIKNPETAVFDSEHESFATGRGYIWSRTIPLLKNTLILGTGADTFLLEFPNDDFVGRYNNDCLTALISKPHNMYLQIGVQTGVLSLIAFLAFYVIYFVSSIKLYFKHSFDTYLSQIGASILVGTLGYMVAGLANDSSITLAPVFWLLIGLGIAVNTMVKKEQLS</sequence>
<feature type="transmembrane region" description="Helical" evidence="5">
    <location>
        <begin position="555"/>
        <end position="576"/>
    </location>
</feature>
<dbReference type="EMBL" id="VUMT01000020">
    <property type="protein sequence ID" value="MSS64488.1"/>
    <property type="molecule type" value="Genomic_DNA"/>
</dbReference>
<dbReference type="GO" id="GO:0016874">
    <property type="term" value="F:ligase activity"/>
    <property type="evidence" value="ECO:0007669"/>
    <property type="project" value="UniProtKB-KW"/>
</dbReference>
<feature type="transmembrane region" description="Helical" evidence="5">
    <location>
        <begin position="98"/>
        <end position="121"/>
    </location>
</feature>
<comment type="caution">
    <text evidence="7">The sequence shown here is derived from an EMBL/GenBank/DDBJ whole genome shotgun (WGS) entry which is preliminary data.</text>
</comment>
<organism evidence="7 8">
    <name type="scientific">Velocimicrobium porci</name>
    <dbReference type="NCBI Taxonomy" id="2606634"/>
    <lineage>
        <taxon>Bacteria</taxon>
        <taxon>Bacillati</taxon>
        <taxon>Bacillota</taxon>
        <taxon>Clostridia</taxon>
        <taxon>Lachnospirales</taxon>
        <taxon>Lachnospiraceae</taxon>
        <taxon>Velocimicrobium</taxon>
    </lineage>
</organism>
<dbReference type="GO" id="GO:0016020">
    <property type="term" value="C:membrane"/>
    <property type="evidence" value="ECO:0007669"/>
    <property type="project" value="UniProtKB-SubCell"/>
</dbReference>
<dbReference type="RefSeq" id="WP_154519876.1">
    <property type="nucleotide sequence ID" value="NZ_VUMT01000020.1"/>
</dbReference>
<keyword evidence="7" id="KW-0436">Ligase</keyword>
<protein>
    <submittedName>
        <fullName evidence="7">O-antigen ligase family protein</fullName>
    </submittedName>
</protein>
<dbReference type="PANTHER" id="PTHR37422">
    <property type="entry name" value="TEICHURONIC ACID BIOSYNTHESIS PROTEIN TUAE"/>
    <property type="match status" value="1"/>
</dbReference>
<feature type="transmembrane region" description="Helical" evidence="5">
    <location>
        <begin position="270"/>
        <end position="287"/>
    </location>
</feature>
<evidence type="ECO:0000256" key="4">
    <source>
        <dbReference type="ARBA" id="ARBA00023136"/>
    </source>
</evidence>
<accession>A0A6L5Y298</accession>
<reference evidence="7 8" key="1">
    <citation type="submission" date="2019-08" db="EMBL/GenBank/DDBJ databases">
        <title>In-depth cultivation of the pig gut microbiome towards novel bacterial diversity and tailored functional studies.</title>
        <authorList>
            <person name="Wylensek D."/>
            <person name="Hitch T.C.A."/>
            <person name="Clavel T."/>
        </authorList>
    </citation>
    <scope>NUCLEOTIDE SEQUENCE [LARGE SCALE GENOMIC DNA]</scope>
    <source>
        <strain evidence="7 8">WCA-693-APC-MOT-I</strain>
    </source>
</reference>
<feature type="transmembrane region" description="Helical" evidence="5">
    <location>
        <begin position="247"/>
        <end position="264"/>
    </location>
</feature>